<protein>
    <submittedName>
        <fullName evidence="1">Uncharacterized protein</fullName>
    </submittedName>
</protein>
<dbReference type="Proteomes" id="UP001172386">
    <property type="component" value="Unassembled WGS sequence"/>
</dbReference>
<dbReference type="EMBL" id="JAPDRQ010000359">
    <property type="protein sequence ID" value="KAJ9650299.1"/>
    <property type="molecule type" value="Genomic_DNA"/>
</dbReference>
<evidence type="ECO:0000313" key="2">
    <source>
        <dbReference type="Proteomes" id="UP001172386"/>
    </source>
</evidence>
<proteinExistence type="predicted"/>
<comment type="caution">
    <text evidence="1">The sequence shown here is derived from an EMBL/GenBank/DDBJ whole genome shotgun (WGS) entry which is preliminary data.</text>
</comment>
<accession>A0ACC2ZRT9</accession>
<reference evidence="1" key="1">
    <citation type="submission" date="2022-10" db="EMBL/GenBank/DDBJ databases">
        <title>Culturing micro-colonial fungi from biological soil crusts in the Mojave desert and describing Neophaeococcomyces mojavensis, and introducing the new genera and species Taxawa tesnikishii.</title>
        <authorList>
            <person name="Kurbessoian T."/>
            <person name="Stajich J.E."/>
        </authorList>
    </citation>
    <scope>NUCLEOTIDE SEQUENCE</scope>
    <source>
        <strain evidence="1">JES_112</strain>
    </source>
</reference>
<keyword evidence="2" id="KW-1185">Reference proteome</keyword>
<sequence length="512" mass="53874">MPATAPGDGHGLTACRWQPVNRMPGVPRRPAPAGLRWHCRHRPGPGVADGAILTLTGDCCASVDARVDRADASGSVESVPPEEHELPHYWAIYAFDEVERWVWIADVLTERAARLVAGALLCGLNLRDAPAAAGGRSIEKPFMAARFAPRGSGQTSRRVKQVGTVASRAPLPRSPQRSRKPGRESRNYGGTDVRIEALRSFSDLATVAQLLRGQIRRRNQQSRPGRPQQSRAKRQVASTDLIATAQCLNPGRNSHVHLIERDGWTVVAYAFFNLLLQPSVVFQLALGGRKIVGELGADGVHGPSIDPMITTPSAHRGGLRPGPRGFAAPSAGASHRAPAGLDPSGPGTYALRAGSATAARSACQRRRHSRRTVLRMAVLIGRAAFCSPPCSVYPISLPPAWFSSVRAAARSRRRRRRNGAEARCGATAPCPRGSAARNVDPRGGRALPRPASSAGRPPLPATPPGCCVKGHSGARAAGCASGRASALPAAAPPFDAAPAGAAMGFPFGARAA</sequence>
<evidence type="ECO:0000313" key="1">
    <source>
        <dbReference type="EMBL" id="KAJ9650299.1"/>
    </source>
</evidence>
<gene>
    <name evidence="1" type="ORF">H2198_010399</name>
</gene>
<name>A0ACC2ZRT9_9EURO</name>
<organism evidence="1 2">
    <name type="scientific">Neophaeococcomyces mojaviensis</name>
    <dbReference type="NCBI Taxonomy" id="3383035"/>
    <lineage>
        <taxon>Eukaryota</taxon>
        <taxon>Fungi</taxon>
        <taxon>Dikarya</taxon>
        <taxon>Ascomycota</taxon>
        <taxon>Pezizomycotina</taxon>
        <taxon>Eurotiomycetes</taxon>
        <taxon>Chaetothyriomycetidae</taxon>
        <taxon>Chaetothyriales</taxon>
        <taxon>Chaetothyriales incertae sedis</taxon>
        <taxon>Neophaeococcomyces</taxon>
    </lineage>
</organism>